<name>A0AAW2U5S2_9LAMI</name>
<dbReference type="AlphaFoldDB" id="A0AAW2U5S2"/>
<organism evidence="1">
    <name type="scientific">Sesamum latifolium</name>
    <dbReference type="NCBI Taxonomy" id="2727402"/>
    <lineage>
        <taxon>Eukaryota</taxon>
        <taxon>Viridiplantae</taxon>
        <taxon>Streptophyta</taxon>
        <taxon>Embryophyta</taxon>
        <taxon>Tracheophyta</taxon>
        <taxon>Spermatophyta</taxon>
        <taxon>Magnoliopsida</taxon>
        <taxon>eudicotyledons</taxon>
        <taxon>Gunneridae</taxon>
        <taxon>Pentapetalae</taxon>
        <taxon>asterids</taxon>
        <taxon>lamiids</taxon>
        <taxon>Lamiales</taxon>
        <taxon>Pedaliaceae</taxon>
        <taxon>Sesamum</taxon>
    </lineage>
</organism>
<protein>
    <submittedName>
        <fullName evidence="1">Uncharacterized protein</fullName>
    </submittedName>
</protein>
<proteinExistence type="predicted"/>
<accession>A0AAW2U5S2</accession>
<evidence type="ECO:0000313" key="1">
    <source>
        <dbReference type="EMBL" id="KAL0412037.1"/>
    </source>
</evidence>
<gene>
    <name evidence="1" type="ORF">Slati_3793400</name>
</gene>
<comment type="caution">
    <text evidence="1">The sequence shown here is derived from an EMBL/GenBank/DDBJ whole genome shotgun (WGS) entry which is preliminary data.</text>
</comment>
<reference evidence="1" key="2">
    <citation type="journal article" date="2024" name="Plant">
        <title>Genomic evolution and insights into agronomic trait innovations of Sesamum species.</title>
        <authorList>
            <person name="Miao H."/>
            <person name="Wang L."/>
            <person name="Qu L."/>
            <person name="Liu H."/>
            <person name="Sun Y."/>
            <person name="Le M."/>
            <person name="Wang Q."/>
            <person name="Wei S."/>
            <person name="Zheng Y."/>
            <person name="Lin W."/>
            <person name="Duan Y."/>
            <person name="Cao H."/>
            <person name="Xiong S."/>
            <person name="Wang X."/>
            <person name="Wei L."/>
            <person name="Li C."/>
            <person name="Ma Q."/>
            <person name="Ju M."/>
            <person name="Zhao R."/>
            <person name="Li G."/>
            <person name="Mu C."/>
            <person name="Tian Q."/>
            <person name="Mei H."/>
            <person name="Zhang T."/>
            <person name="Gao T."/>
            <person name="Zhang H."/>
        </authorList>
    </citation>
    <scope>NUCLEOTIDE SEQUENCE</scope>
    <source>
        <strain evidence="1">KEN1</strain>
    </source>
</reference>
<dbReference type="EMBL" id="JACGWN010000013">
    <property type="protein sequence ID" value="KAL0412037.1"/>
    <property type="molecule type" value="Genomic_DNA"/>
</dbReference>
<sequence>MGCGRTGPANKDMRWSWGQILCRQSGVGGSGSALLTFCPLCSEVSDDLQIPSYYGSSKIPPSTAHTFSDVVYPDLFIPFLVMKISSRGV</sequence>
<reference evidence="1" key="1">
    <citation type="submission" date="2020-06" db="EMBL/GenBank/DDBJ databases">
        <authorList>
            <person name="Li T."/>
            <person name="Hu X."/>
            <person name="Zhang T."/>
            <person name="Song X."/>
            <person name="Zhang H."/>
            <person name="Dai N."/>
            <person name="Sheng W."/>
            <person name="Hou X."/>
            <person name="Wei L."/>
        </authorList>
    </citation>
    <scope>NUCLEOTIDE SEQUENCE</scope>
    <source>
        <strain evidence="1">KEN1</strain>
        <tissue evidence="1">Leaf</tissue>
    </source>
</reference>